<dbReference type="EMBL" id="JAPFRF010000008">
    <property type="protein sequence ID" value="KAJ7324248.1"/>
    <property type="molecule type" value="Genomic_DNA"/>
</dbReference>
<dbReference type="AlphaFoldDB" id="A0A9Q0XR12"/>
<organism evidence="1 2">
    <name type="scientific">Phrynocephalus forsythii</name>
    <dbReference type="NCBI Taxonomy" id="171643"/>
    <lineage>
        <taxon>Eukaryota</taxon>
        <taxon>Metazoa</taxon>
        <taxon>Chordata</taxon>
        <taxon>Craniata</taxon>
        <taxon>Vertebrata</taxon>
        <taxon>Euteleostomi</taxon>
        <taxon>Lepidosauria</taxon>
        <taxon>Squamata</taxon>
        <taxon>Bifurcata</taxon>
        <taxon>Unidentata</taxon>
        <taxon>Episquamata</taxon>
        <taxon>Toxicofera</taxon>
        <taxon>Iguania</taxon>
        <taxon>Acrodonta</taxon>
        <taxon>Agamidae</taxon>
        <taxon>Agaminae</taxon>
        <taxon>Phrynocephalus</taxon>
    </lineage>
</organism>
<comment type="caution">
    <text evidence="1">The sequence shown here is derived from an EMBL/GenBank/DDBJ whole genome shotgun (WGS) entry which is preliminary data.</text>
</comment>
<protein>
    <submittedName>
        <fullName evidence="1">Uncharacterized protein</fullName>
    </submittedName>
</protein>
<sequence>MSVQVEAVGVTVGTQMDRVETVKSDFQGECRVTGTMNRILSGSSQVAPECQWCSVSQNTLRATPGAQSDDNKEPMNGN</sequence>
<gene>
    <name evidence="1" type="ORF">JRQ81_017268</name>
</gene>
<evidence type="ECO:0000313" key="1">
    <source>
        <dbReference type="EMBL" id="KAJ7324248.1"/>
    </source>
</evidence>
<proteinExistence type="predicted"/>
<accession>A0A9Q0XR12</accession>
<evidence type="ECO:0000313" key="2">
    <source>
        <dbReference type="Proteomes" id="UP001142489"/>
    </source>
</evidence>
<name>A0A9Q0XR12_9SAUR</name>
<keyword evidence="2" id="KW-1185">Reference proteome</keyword>
<reference evidence="1" key="1">
    <citation type="journal article" date="2023" name="DNA Res.">
        <title>Chromosome-level genome assembly of Phrynocephalus forsythii using third-generation DNA sequencing and Hi-C analysis.</title>
        <authorList>
            <person name="Qi Y."/>
            <person name="Zhao W."/>
            <person name="Zhao Y."/>
            <person name="Niu C."/>
            <person name="Cao S."/>
            <person name="Zhang Y."/>
        </authorList>
    </citation>
    <scope>NUCLEOTIDE SEQUENCE</scope>
    <source>
        <tissue evidence="1">Muscle</tissue>
    </source>
</reference>
<dbReference type="Proteomes" id="UP001142489">
    <property type="component" value="Unassembled WGS sequence"/>
</dbReference>